<keyword evidence="1" id="KW-0175">Coiled coil</keyword>
<dbReference type="AlphaFoldDB" id="A0A3D9BYF3"/>
<protein>
    <submittedName>
        <fullName evidence="2">SlyX protein</fullName>
    </submittedName>
</protein>
<dbReference type="OrthoDB" id="285836at2"/>
<dbReference type="EMBL" id="QOHR01000002">
    <property type="protein sequence ID" value="REC58518.1"/>
    <property type="molecule type" value="Genomic_DNA"/>
</dbReference>
<dbReference type="RefSeq" id="WP_115978348.1">
    <property type="nucleotide sequence ID" value="NZ_CAJXNW010000089.1"/>
</dbReference>
<proteinExistence type="predicted"/>
<dbReference type="Proteomes" id="UP000257131">
    <property type="component" value="Unassembled WGS sequence"/>
</dbReference>
<dbReference type="Pfam" id="PF04102">
    <property type="entry name" value="SlyX"/>
    <property type="match status" value="1"/>
</dbReference>
<organism evidence="2 3">
    <name type="scientific">Rhodosalinus sediminis</name>
    <dbReference type="NCBI Taxonomy" id="1940533"/>
    <lineage>
        <taxon>Bacteria</taxon>
        <taxon>Pseudomonadati</taxon>
        <taxon>Pseudomonadota</taxon>
        <taxon>Alphaproteobacteria</taxon>
        <taxon>Rhodobacterales</taxon>
        <taxon>Paracoccaceae</taxon>
        <taxon>Rhodosalinus</taxon>
    </lineage>
</organism>
<name>A0A3D9BYF3_9RHOB</name>
<sequence>MDDDARQERIESHLAELARMVEDLSETVARQEATLDRLGKRVAFLMEREAEREADGGAAVFADRRPPHW</sequence>
<evidence type="ECO:0000256" key="1">
    <source>
        <dbReference type="SAM" id="Coils"/>
    </source>
</evidence>
<evidence type="ECO:0000313" key="3">
    <source>
        <dbReference type="Proteomes" id="UP000257131"/>
    </source>
</evidence>
<accession>A0A3D9BYF3</accession>
<gene>
    <name evidence="2" type="ORF">DRV84_02855</name>
</gene>
<comment type="caution">
    <text evidence="2">The sequence shown here is derived from an EMBL/GenBank/DDBJ whole genome shotgun (WGS) entry which is preliminary data.</text>
</comment>
<feature type="coiled-coil region" evidence="1">
    <location>
        <begin position="7"/>
        <end position="48"/>
    </location>
</feature>
<reference evidence="2 3" key="1">
    <citation type="journal article" date="2017" name="Int. J. Syst. Evol. Microbiol.">
        <title>Rhodosalinus sediminis gen. nov., sp. nov., isolated from marine saltern.</title>
        <authorList>
            <person name="Guo L.Y."/>
            <person name="Ling S.K."/>
            <person name="Li C.M."/>
            <person name="Chen G.J."/>
            <person name="Du Z.J."/>
        </authorList>
    </citation>
    <scope>NUCLEOTIDE SEQUENCE [LARGE SCALE GENOMIC DNA]</scope>
    <source>
        <strain evidence="2 3">WDN1C137</strain>
    </source>
</reference>
<dbReference type="InterPro" id="IPR007236">
    <property type="entry name" value="SlyX"/>
</dbReference>
<keyword evidence="3" id="KW-1185">Reference proteome</keyword>
<evidence type="ECO:0000313" key="2">
    <source>
        <dbReference type="EMBL" id="REC58518.1"/>
    </source>
</evidence>